<evidence type="ECO:0000256" key="2">
    <source>
        <dbReference type="ARBA" id="ARBA00005585"/>
    </source>
</evidence>
<dbReference type="InterPro" id="IPR000731">
    <property type="entry name" value="SSD"/>
</dbReference>
<dbReference type="PANTHER" id="PTHR45727">
    <property type="entry name" value="NPC INTRACELLULAR CHOLESTEROL TRANSPORTER 1"/>
    <property type="match status" value="1"/>
</dbReference>
<evidence type="ECO:0000256" key="6">
    <source>
        <dbReference type="ARBA" id="ARBA00022729"/>
    </source>
</evidence>
<gene>
    <name evidence="18" type="ORF">ONE63_002129</name>
</gene>
<dbReference type="PANTHER" id="PTHR45727:SF6">
    <property type="entry name" value="NPC INTRACELLULAR CHOLESTEROL TRANSPORTER 1 HOMOLOG 1B"/>
    <property type="match status" value="1"/>
</dbReference>
<dbReference type="GO" id="GO:0042632">
    <property type="term" value="P:cholesterol homeostasis"/>
    <property type="evidence" value="ECO:0007669"/>
    <property type="project" value="TreeGrafter"/>
</dbReference>
<evidence type="ECO:0000256" key="1">
    <source>
        <dbReference type="ARBA" id="ARBA00004127"/>
    </source>
</evidence>
<dbReference type="EMBL" id="JAPTSV010000011">
    <property type="protein sequence ID" value="KAJ1522993.1"/>
    <property type="molecule type" value="Genomic_DNA"/>
</dbReference>
<dbReference type="SUPFAM" id="SSF82866">
    <property type="entry name" value="Multidrug efflux transporter AcrB transmembrane domain"/>
    <property type="match status" value="2"/>
</dbReference>
<dbReference type="FunFam" id="1.20.1640.10:FF:000008">
    <property type="entry name" value="NPC intracellular cholesterol transporter 1"/>
    <property type="match status" value="1"/>
</dbReference>
<keyword evidence="9 15" id="KW-0472">Membrane</keyword>
<feature type="domain" description="SSD" evidence="17">
    <location>
        <begin position="618"/>
        <end position="787"/>
    </location>
</feature>
<dbReference type="NCBIfam" id="TIGR00917">
    <property type="entry name" value="2A060601"/>
    <property type="match status" value="1"/>
</dbReference>
<feature type="transmembrane region" description="Helical" evidence="15">
    <location>
        <begin position="1194"/>
        <end position="1220"/>
    </location>
</feature>
<dbReference type="AlphaFoldDB" id="A0AAV7XAI7"/>
<evidence type="ECO:0000256" key="7">
    <source>
        <dbReference type="ARBA" id="ARBA00022989"/>
    </source>
</evidence>
<evidence type="ECO:0000256" key="16">
    <source>
        <dbReference type="SAM" id="SignalP"/>
    </source>
</evidence>
<feature type="chain" id="PRO_5043809750" description="SSD domain-containing protein" evidence="16">
    <location>
        <begin position="25"/>
        <end position="1257"/>
    </location>
</feature>
<feature type="transmembrane region" description="Helical" evidence="15">
    <location>
        <begin position="681"/>
        <end position="705"/>
    </location>
</feature>
<keyword evidence="5 15" id="KW-0812">Transmembrane</keyword>
<sequence>MTVATTVCLGLVLALLALPAMAAADGAQCIWYGECNTDDKGFKQNCAVTSPAQKLTNETGLQLLKQDCPWLYNETGDSYTCCDTDQLITMHANMLKAAGIYSRCPSCFRNFFSIFCHVTCSTAQSDFVEVVDTKSNGNGQYVTEMNVYLTQDSMDKVFGSCRGVVMPQSGKYATDIACGAYDALSCNTERWFQYMGKDNPFDPFVINFLNTSGIFGDMIRQDIPTVPCNESADASSLACSCVDCAASCPADSSDMFKPKKDIFIKVLGVDVFVFAAVAAYLLILVVTIVVIVARSRRRRQRGERASAPVAVLTTIGAWGKASRLQQWGFASEQFLEAVFRRIGVACARNPVMVFFVASWVLAPLIYGFPYIELISNPVQLWASPVSQSRQEKDYFDSRFGPFYRAEQIFIKAVGLPEIQHNMTQGTINFGPVFNKDFLLKVRELQMAIQDLGRAEGYPLEQICFAPLHNEFTGPITVEKCTITSVWGYFQNSLEKFNSEGEKNGYKTNYLDQIYDCLQNSYDPKCLAPYGGPAENLLVVGGFLDDPDKTMIQATALVINLVVTNHLDEKDNQLAMVWEKKLIEYLQRWQSEEMPDYMDLAFMTERSIEDEIQRVSETSAGTIVLSYGIMLVYVAVALGRVSNWRRLLIDSKIVVAVGGVFSVALSMLAAVGFFAYIKFPTILLTIEAVPFLVLAVGVDNLFILVGTHERLLDLPRNPQAQPSAKRIGDTLGKAGPSMLLSTLAEQGCFLIGGLSPMPAVKSFALLAATALGINFILQVTVLMALLALDERRMLSRRVDIFCCVRSDEPPTAEGGRFVERLFENVLAPTLMKRKVRFVVIFVFLFMLLSCLPLLPHTDVGLDQSLAMTKDSYLFKYFEFMKELLSIGPPVYFVVTKGLNYTLPEHQNLICGGIGCSADSLSTTIQAASKSAELSHIARPASSWLDDIFDWTTLETCCKVFASNGSFCPHDREAPQCTRCQVTVDPTTSRPSGADLRKFVPGFLSDLPDDKCAKGGIAAYSTGVNYVLDASGLADVGDSYFMAYHTPVRTSADYYEAIRAARKVSAKVEKALNSQLELAEPVKVFPYSIFYVYYEQYLGITWETSRSLLISLLVLFTIVTLLNGVDLRASLIVSGIVVAILMEMMAVMVVWGITMNAVSAVNLVVAMGIAVEFNAHVMHAFQKSVKKTRAARAQEALCTTGSSVFSGIFLTKFSGISVLAFAPVQIMQVFYFRMYLSMVLLGAVHGLILLPVLLSYIGE</sequence>
<evidence type="ECO:0000256" key="13">
    <source>
        <dbReference type="ARBA" id="ARBA00023221"/>
    </source>
</evidence>
<evidence type="ECO:0000256" key="15">
    <source>
        <dbReference type="SAM" id="Phobius"/>
    </source>
</evidence>
<keyword evidence="8" id="KW-0443">Lipid metabolism</keyword>
<dbReference type="InterPro" id="IPR032190">
    <property type="entry name" value="NPC1_N"/>
</dbReference>
<keyword evidence="7 15" id="KW-1133">Transmembrane helix</keyword>
<evidence type="ECO:0000259" key="17">
    <source>
        <dbReference type="PROSITE" id="PS50156"/>
    </source>
</evidence>
<dbReference type="GO" id="GO:0005886">
    <property type="term" value="C:plasma membrane"/>
    <property type="evidence" value="ECO:0007669"/>
    <property type="project" value="TreeGrafter"/>
</dbReference>
<feature type="transmembrane region" description="Helical" evidence="15">
    <location>
        <begin position="351"/>
        <end position="371"/>
    </location>
</feature>
<feature type="transmembrane region" description="Helical" evidence="15">
    <location>
        <begin position="762"/>
        <end position="787"/>
    </location>
</feature>
<feature type="transmembrane region" description="Helical" evidence="15">
    <location>
        <begin position="1232"/>
        <end position="1255"/>
    </location>
</feature>
<evidence type="ECO:0000256" key="4">
    <source>
        <dbReference type="ARBA" id="ARBA00022548"/>
    </source>
</evidence>
<feature type="transmembrane region" description="Helical" evidence="15">
    <location>
        <begin position="737"/>
        <end position="756"/>
    </location>
</feature>
<accession>A0AAV7XAI7</accession>
<name>A0AAV7XAI7_9NEOP</name>
<evidence type="ECO:0000256" key="9">
    <source>
        <dbReference type="ARBA" id="ARBA00023136"/>
    </source>
</evidence>
<organism evidence="18 19">
    <name type="scientific">Megalurothrips usitatus</name>
    <name type="common">bean blossom thrips</name>
    <dbReference type="NCBI Taxonomy" id="439358"/>
    <lineage>
        <taxon>Eukaryota</taxon>
        <taxon>Metazoa</taxon>
        <taxon>Ecdysozoa</taxon>
        <taxon>Arthropoda</taxon>
        <taxon>Hexapoda</taxon>
        <taxon>Insecta</taxon>
        <taxon>Pterygota</taxon>
        <taxon>Neoptera</taxon>
        <taxon>Paraneoptera</taxon>
        <taxon>Thysanoptera</taxon>
        <taxon>Terebrantia</taxon>
        <taxon>Thripoidea</taxon>
        <taxon>Thripidae</taxon>
        <taxon>Megalurothrips</taxon>
    </lineage>
</organism>
<dbReference type="Gene3D" id="1.20.1640.10">
    <property type="entry name" value="Multidrug efflux transporter AcrB transmembrane domain"/>
    <property type="match status" value="2"/>
</dbReference>
<comment type="caution">
    <text evidence="18">The sequence shown here is derived from an EMBL/GenBank/DDBJ whole genome shotgun (WGS) entry which is preliminary data.</text>
</comment>
<keyword evidence="13" id="KW-0753">Steroid metabolism</keyword>
<dbReference type="InterPro" id="IPR053956">
    <property type="entry name" value="NPC1_MLD"/>
</dbReference>
<evidence type="ECO:0000256" key="11">
    <source>
        <dbReference type="ARBA" id="ARBA00023166"/>
    </source>
</evidence>
<reference evidence="18" key="1">
    <citation type="submission" date="2022-12" db="EMBL/GenBank/DDBJ databases">
        <title>Chromosome-level genome assembly of the bean flower thrips Megalurothrips usitatus.</title>
        <authorList>
            <person name="Ma L."/>
            <person name="Liu Q."/>
            <person name="Li H."/>
            <person name="Cai W."/>
        </authorList>
    </citation>
    <scope>NUCLEOTIDE SEQUENCE</scope>
    <source>
        <strain evidence="18">Cailab_2022a</strain>
    </source>
</reference>
<feature type="transmembrane region" description="Helical" evidence="15">
    <location>
        <begin position="834"/>
        <end position="853"/>
    </location>
</feature>
<comment type="catalytic activity">
    <reaction evidence="14">
        <text>cholesterol(in) = cholesterol(out)</text>
        <dbReference type="Rhea" id="RHEA:39747"/>
        <dbReference type="ChEBI" id="CHEBI:16113"/>
    </reaction>
</comment>
<dbReference type="Proteomes" id="UP001075354">
    <property type="component" value="Chromosome 11"/>
</dbReference>
<evidence type="ECO:0000256" key="3">
    <source>
        <dbReference type="ARBA" id="ARBA00022448"/>
    </source>
</evidence>
<dbReference type="PROSITE" id="PS50156">
    <property type="entry name" value="SSD"/>
    <property type="match status" value="1"/>
</dbReference>
<dbReference type="GO" id="GO:0015485">
    <property type="term" value="F:cholesterol binding"/>
    <property type="evidence" value="ECO:0007669"/>
    <property type="project" value="TreeGrafter"/>
</dbReference>
<dbReference type="InterPro" id="IPR004765">
    <property type="entry name" value="NPC1-like"/>
</dbReference>
<feature type="transmembrane region" description="Helical" evidence="15">
    <location>
        <begin position="652"/>
        <end position="675"/>
    </location>
</feature>
<dbReference type="GO" id="GO:0012505">
    <property type="term" value="C:endomembrane system"/>
    <property type="evidence" value="ECO:0007669"/>
    <property type="project" value="UniProtKB-SubCell"/>
</dbReference>
<keyword evidence="6 16" id="KW-0732">Signal</keyword>
<feature type="signal peptide" evidence="16">
    <location>
        <begin position="1"/>
        <end position="24"/>
    </location>
</feature>
<feature type="transmembrane region" description="Helical" evidence="15">
    <location>
        <begin position="1106"/>
        <end position="1123"/>
    </location>
</feature>
<feature type="transmembrane region" description="Helical" evidence="15">
    <location>
        <begin position="271"/>
        <end position="293"/>
    </location>
</feature>
<proteinExistence type="inferred from homology"/>
<evidence type="ECO:0000256" key="10">
    <source>
        <dbReference type="ARBA" id="ARBA00023157"/>
    </source>
</evidence>
<evidence type="ECO:0000256" key="14">
    <source>
        <dbReference type="ARBA" id="ARBA00034049"/>
    </source>
</evidence>
<feature type="transmembrane region" description="Helical" evidence="15">
    <location>
        <begin position="619"/>
        <end position="640"/>
    </location>
</feature>
<keyword evidence="3" id="KW-0813">Transport</keyword>
<evidence type="ECO:0000313" key="19">
    <source>
        <dbReference type="Proteomes" id="UP001075354"/>
    </source>
</evidence>
<dbReference type="GO" id="GO:0015918">
    <property type="term" value="P:sterol transport"/>
    <property type="evidence" value="ECO:0007669"/>
    <property type="project" value="TreeGrafter"/>
</dbReference>
<dbReference type="Pfam" id="PF22314">
    <property type="entry name" value="NPC1_MLD"/>
    <property type="match status" value="1"/>
</dbReference>
<feature type="transmembrane region" description="Helical" evidence="15">
    <location>
        <begin position="1130"/>
        <end position="1149"/>
    </location>
</feature>
<keyword evidence="4" id="KW-0153">Cholesterol metabolism</keyword>
<dbReference type="Pfam" id="PF12349">
    <property type="entry name" value="Sterol-sensing"/>
    <property type="match status" value="1"/>
</dbReference>
<comment type="subcellular location">
    <subcellularLocation>
        <location evidence="1">Endomembrane system</location>
        <topology evidence="1">Multi-pass membrane protein</topology>
    </subcellularLocation>
</comment>
<evidence type="ECO:0000256" key="8">
    <source>
        <dbReference type="ARBA" id="ARBA00023098"/>
    </source>
</evidence>
<protein>
    <recommendedName>
        <fullName evidence="17">SSD domain-containing protein</fullName>
    </recommendedName>
</protein>
<keyword evidence="19" id="KW-1185">Reference proteome</keyword>
<feature type="transmembrane region" description="Helical" evidence="15">
    <location>
        <begin position="1155"/>
        <end position="1173"/>
    </location>
</feature>
<keyword evidence="10" id="KW-1015">Disulfide bond</keyword>
<dbReference type="Pfam" id="PF16414">
    <property type="entry name" value="NPC1_N"/>
    <property type="match status" value="1"/>
</dbReference>
<evidence type="ECO:0000313" key="18">
    <source>
        <dbReference type="EMBL" id="KAJ1522993.1"/>
    </source>
</evidence>
<keyword evidence="11" id="KW-1207">Sterol metabolism</keyword>
<keyword evidence="12" id="KW-0325">Glycoprotein</keyword>
<dbReference type="InterPro" id="IPR053958">
    <property type="entry name" value="HMGCR/SNAP/NPC1-like_SSD"/>
</dbReference>
<evidence type="ECO:0000256" key="12">
    <source>
        <dbReference type="ARBA" id="ARBA00023180"/>
    </source>
</evidence>
<dbReference type="GO" id="GO:0030299">
    <property type="term" value="P:intestinal cholesterol absorption"/>
    <property type="evidence" value="ECO:0007669"/>
    <property type="project" value="TreeGrafter"/>
</dbReference>
<dbReference type="GO" id="GO:0005319">
    <property type="term" value="F:lipid transporter activity"/>
    <property type="evidence" value="ECO:0007669"/>
    <property type="project" value="InterPro"/>
</dbReference>
<comment type="similarity">
    <text evidence="2">Belongs to the patched family.</text>
</comment>
<evidence type="ECO:0000256" key="5">
    <source>
        <dbReference type="ARBA" id="ARBA00022692"/>
    </source>
</evidence>
<dbReference type="GO" id="GO:0008203">
    <property type="term" value="P:cholesterol metabolic process"/>
    <property type="evidence" value="ECO:0007669"/>
    <property type="project" value="UniProtKB-KW"/>
</dbReference>